<protein>
    <submittedName>
        <fullName evidence="2">Uncharacterized protein</fullName>
    </submittedName>
</protein>
<evidence type="ECO:0000313" key="3">
    <source>
        <dbReference type="Proteomes" id="UP000324574"/>
    </source>
</evidence>
<name>A0A5C8F1A4_9SPIR</name>
<keyword evidence="1" id="KW-1133">Transmembrane helix</keyword>
<keyword evidence="1" id="KW-0472">Membrane</keyword>
<evidence type="ECO:0000256" key="1">
    <source>
        <dbReference type="SAM" id="Phobius"/>
    </source>
</evidence>
<reference evidence="2 3" key="1">
    <citation type="journal article" date="1992" name="Lakartidningen">
        <title>[Penicillin V and not amoxicillin is the first choice preparation in acute otitis].</title>
        <authorList>
            <person name="Kamme C."/>
            <person name="Lundgren K."/>
            <person name="Prellner K."/>
        </authorList>
    </citation>
    <scope>NUCLEOTIDE SEQUENCE [LARGE SCALE GENOMIC DNA]</scope>
    <source>
        <strain evidence="2 3">PC3714II</strain>
    </source>
</reference>
<sequence>MISKNKNLFLKIYIPFVIITIIALIVLQILGSKKRVGYLTDFNLEIDRTLELNNLNDIRKDFTVDGKLDEENIKNYLLTNENITNYVHHFRIRYYDKTFRNNDIYGVYPDLSNLPDYMENA</sequence>
<evidence type="ECO:0000313" key="2">
    <source>
        <dbReference type="EMBL" id="TXJ42951.1"/>
    </source>
</evidence>
<proteinExistence type="predicted"/>
<dbReference type="RefSeq" id="WP_147527515.1">
    <property type="nucleotide sequence ID" value="NZ_SAYG01000017.1"/>
</dbReference>
<accession>A0A5C8F1A4</accession>
<organism evidence="2 3">
    <name type="scientific">Brachyspira aalborgi</name>
    <dbReference type="NCBI Taxonomy" id="29522"/>
    <lineage>
        <taxon>Bacteria</taxon>
        <taxon>Pseudomonadati</taxon>
        <taxon>Spirochaetota</taxon>
        <taxon>Spirochaetia</taxon>
        <taxon>Brachyspirales</taxon>
        <taxon>Brachyspiraceae</taxon>
        <taxon>Brachyspira</taxon>
    </lineage>
</organism>
<keyword evidence="1" id="KW-0812">Transmembrane</keyword>
<comment type="caution">
    <text evidence="2">The sequence shown here is derived from an EMBL/GenBank/DDBJ whole genome shotgun (WGS) entry which is preliminary data.</text>
</comment>
<dbReference type="Proteomes" id="UP000324574">
    <property type="component" value="Unassembled WGS sequence"/>
</dbReference>
<dbReference type="EMBL" id="SAYG01000017">
    <property type="protein sequence ID" value="TXJ42951.1"/>
    <property type="molecule type" value="Genomic_DNA"/>
</dbReference>
<dbReference type="AlphaFoldDB" id="A0A5C8F1A4"/>
<gene>
    <name evidence="2" type="ORF">EPJ70_11510</name>
</gene>
<feature type="transmembrane region" description="Helical" evidence="1">
    <location>
        <begin position="12"/>
        <end position="30"/>
    </location>
</feature>